<evidence type="ECO:0000313" key="3">
    <source>
        <dbReference type="Proteomes" id="UP001142648"/>
    </source>
</evidence>
<organism evidence="2 3">
    <name type="scientific">Tsuneonella litorea</name>
    <dbReference type="NCBI Taxonomy" id="2976475"/>
    <lineage>
        <taxon>Bacteria</taxon>
        <taxon>Pseudomonadati</taxon>
        <taxon>Pseudomonadota</taxon>
        <taxon>Alphaproteobacteria</taxon>
        <taxon>Sphingomonadales</taxon>
        <taxon>Erythrobacteraceae</taxon>
        <taxon>Tsuneonella</taxon>
    </lineage>
</organism>
<dbReference type="RefSeq" id="WP_259962432.1">
    <property type="nucleotide sequence ID" value="NZ_JAOAMV010000005.1"/>
</dbReference>
<reference evidence="2" key="1">
    <citation type="submission" date="2022-09" db="EMBL/GenBank/DDBJ databases">
        <title>The genome sequence of Tsuneonella sp. YG55.</title>
        <authorList>
            <person name="Liu Y."/>
        </authorList>
    </citation>
    <scope>NUCLEOTIDE SEQUENCE</scope>
    <source>
        <strain evidence="2">YG55</strain>
    </source>
</reference>
<dbReference type="EMBL" id="JAOAMV010000005">
    <property type="protein sequence ID" value="MCT2559531.1"/>
    <property type="molecule type" value="Genomic_DNA"/>
</dbReference>
<keyword evidence="1" id="KW-0472">Membrane</keyword>
<keyword evidence="1" id="KW-0812">Transmembrane</keyword>
<feature type="transmembrane region" description="Helical" evidence="1">
    <location>
        <begin position="6"/>
        <end position="22"/>
    </location>
</feature>
<dbReference type="AlphaFoldDB" id="A0A9X3A8J1"/>
<name>A0A9X3A8J1_9SPHN</name>
<dbReference type="Proteomes" id="UP001142648">
    <property type="component" value="Unassembled WGS sequence"/>
</dbReference>
<evidence type="ECO:0000256" key="1">
    <source>
        <dbReference type="SAM" id="Phobius"/>
    </source>
</evidence>
<accession>A0A9X3A8J1</accession>
<keyword evidence="3" id="KW-1185">Reference proteome</keyword>
<evidence type="ECO:0000313" key="2">
    <source>
        <dbReference type="EMBL" id="MCT2559531.1"/>
    </source>
</evidence>
<protein>
    <recommendedName>
        <fullName evidence="4">Phage shock protein B</fullName>
    </recommendedName>
</protein>
<sequence>MSVGTAIVATIAIIAFMVLRIVKYNTQGHGRNLAAPPQDGETTALRREVEDLRERIKVLERITTDSNTSEAIESRRVAAEIEALRTREDS</sequence>
<gene>
    <name evidence="2" type="ORF">N0B51_11130</name>
</gene>
<proteinExistence type="predicted"/>
<keyword evidence="1" id="KW-1133">Transmembrane helix</keyword>
<comment type="caution">
    <text evidence="2">The sequence shown here is derived from an EMBL/GenBank/DDBJ whole genome shotgun (WGS) entry which is preliminary data.</text>
</comment>
<evidence type="ECO:0008006" key="4">
    <source>
        <dbReference type="Google" id="ProtNLM"/>
    </source>
</evidence>